<reference evidence="1 2" key="1">
    <citation type="submission" date="2019-04" db="EMBL/GenBank/DDBJ databases">
        <authorList>
            <person name="Van Vliet M D."/>
        </authorList>
    </citation>
    <scope>NUCLEOTIDE SEQUENCE [LARGE SCALE GENOMIC DNA]</scope>
    <source>
        <strain evidence="1 2">F21</strain>
    </source>
</reference>
<keyword evidence="2" id="KW-1185">Reference proteome</keyword>
<organism evidence="1 2">
    <name type="scientific">Pontiella sulfatireligans</name>
    <dbReference type="NCBI Taxonomy" id="2750658"/>
    <lineage>
        <taxon>Bacteria</taxon>
        <taxon>Pseudomonadati</taxon>
        <taxon>Kiritimatiellota</taxon>
        <taxon>Kiritimatiellia</taxon>
        <taxon>Kiritimatiellales</taxon>
        <taxon>Pontiellaceae</taxon>
        <taxon>Pontiella</taxon>
    </lineage>
</organism>
<proteinExistence type="predicted"/>
<accession>A0A6C2UFV6</accession>
<name>A0A6C2UFV6_9BACT</name>
<evidence type="ECO:0000313" key="1">
    <source>
        <dbReference type="EMBL" id="VGO18799.1"/>
    </source>
</evidence>
<dbReference type="AlphaFoldDB" id="A0A6C2UFV6"/>
<sequence>MNKHNYMATLHEHRSDYGVELDIAVPESEHPVVVAQDVYGEVAERMQILVYPSEDGPEVEEAVGVRFNNDGTIAEVRVPDGVPVAKWDAPEPTNWLKERDGA</sequence>
<protein>
    <submittedName>
        <fullName evidence="1">Uncharacterized protein</fullName>
    </submittedName>
</protein>
<dbReference type="Proteomes" id="UP000346198">
    <property type="component" value="Unassembled WGS sequence"/>
</dbReference>
<gene>
    <name evidence="1" type="ORF">SCARR_00852</name>
</gene>
<dbReference type="EMBL" id="CAAHFH010000001">
    <property type="protein sequence ID" value="VGO18799.1"/>
    <property type="molecule type" value="Genomic_DNA"/>
</dbReference>
<evidence type="ECO:0000313" key="2">
    <source>
        <dbReference type="Proteomes" id="UP000346198"/>
    </source>
</evidence>
<dbReference type="RefSeq" id="WP_136060255.1">
    <property type="nucleotide sequence ID" value="NZ_CAAHFH010000001.1"/>
</dbReference>